<proteinExistence type="predicted"/>
<dbReference type="AlphaFoldDB" id="W0AHE3"/>
<dbReference type="HOGENOM" id="CLU_1467326_0_0_5"/>
<evidence type="ECO:0000313" key="2">
    <source>
        <dbReference type="Proteomes" id="UP000018851"/>
    </source>
</evidence>
<keyword evidence="2" id="KW-1185">Reference proteome</keyword>
<dbReference type="Proteomes" id="UP000018851">
    <property type="component" value="Chromosome"/>
</dbReference>
<dbReference type="OrthoDB" id="7059483at2"/>
<accession>W0AHE3</accession>
<dbReference type="KEGG" id="ssan:NX02_28795"/>
<dbReference type="PATRIC" id="fig|1123269.5.peg.5655"/>
<protein>
    <submittedName>
        <fullName evidence="1">Uncharacterized protein</fullName>
    </submittedName>
</protein>
<organism evidence="1 2">
    <name type="scientific">Sphingomonas sanxanigenens DSM 19645 = NX02</name>
    <dbReference type="NCBI Taxonomy" id="1123269"/>
    <lineage>
        <taxon>Bacteria</taxon>
        <taxon>Pseudomonadati</taxon>
        <taxon>Pseudomonadota</taxon>
        <taxon>Alphaproteobacteria</taxon>
        <taxon>Sphingomonadales</taxon>
        <taxon>Sphingomonadaceae</taxon>
        <taxon>Sphingomonas</taxon>
    </lineage>
</organism>
<dbReference type="RefSeq" id="WP_025295425.1">
    <property type="nucleotide sequence ID" value="NZ_CP006644.1"/>
</dbReference>
<dbReference type="STRING" id="1123269.NX02_28795"/>
<name>W0AHE3_9SPHN</name>
<evidence type="ECO:0000313" key="1">
    <source>
        <dbReference type="EMBL" id="AHE57334.1"/>
    </source>
</evidence>
<dbReference type="EMBL" id="CP006644">
    <property type="protein sequence ID" value="AHE57334.1"/>
    <property type="molecule type" value="Genomic_DNA"/>
</dbReference>
<sequence length="184" mass="19911">MSDSAADKDYAMVAAAADRLIAEIAARGSEVVAQIAAQANQAINDKTVFVDTVTKERATWRSELRGAAASLIALLRASGVGSKLDLREIHQLRAEIILRLNPAGRSVDQAIRDKHPHDRDLHMILDELWTDSGTPREAHTELAARLERSVQELLKQEWSVSKREAITGEIAGGDTAQPAAASEA</sequence>
<gene>
    <name evidence="1" type="ORF">NX02_28795</name>
</gene>
<reference evidence="1 2" key="1">
    <citation type="submission" date="2013-07" db="EMBL/GenBank/DDBJ databases">
        <title>Completed genome of Sphingomonas sanxanigenens NX02.</title>
        <authorList>
            <person name="Ma T."/>
            <person name="Huang H."/>
            <person name="Wu M."/>
            <person name="Li X."/>
            <person name="Li G."/>
        </authorList>
    </citation>
    <scope>NUCLEOTIDE SEQUENCE [LARGE SCALE GENOMIC DNA]</scope>
    <source>
        <strain evidence="1 2">NX02</strain>
    </source>
</reference>